<accession>A0AAP8NP20</accession>
<name>A0AAP8NP20_9BACT</name>
<dbReference type="SUPFAM" id="SSF52540">
    <property type="entry name" value="P-loop containing nucleoside triphosphate hydrolases"/>
    <property type="match status" value="1"/>
</dbReference>
<evidence type="ECO:0000259" key="3">
    <source>
        <dbReference type="Pfam" id="PF06414"/>
    </source>
</evidence>
<dbReference type="Gene3D" id="3.40.50.300">
    <property type="entry name" value="P-loop containing nucleotide triphosphate hydrolases"/>
    <property type="match status" value="1"/>
</dbReference>
<comment type="caution">
    <text evidence="4">The sequence shown here is derived from an EMBL/GenBank/DDBJ whole genome shotgun (WGS) entry which is preliminary data.</text>
</comment>
<proteinExistence type="predicted"/>
<keyword evidence="4" id="KW-0418">Kinase</keyword>
<gene>
    <name evidence="4" type="ORF">CXU09_02365</name>
</gene>
<dbReference type="Proteomes" id="UP000235914">
    <property type="component" value="Unassembled WGS sequence"/>
</dbReference>
<feature type="domain" description="Zeta toxin" evidence="3">
    <location>
        <begin position="2"/>
        <end position="103"/>
    </location>
</feature>
<dbReference type="InterPro" id="IPR010488">
    <property type="entry name" value="Zeta_toxin_domain"/>
</dbReference>
<dbReference type="Pfam" id="PF06414">
    <property type="entry name" value="Zeta_toxin"/>
    <property type="match status" value="1"/>
</dbReference>
<protein>
    <submittedName>
        <fullName evidence="4">Adenylate kinase</fullName>
    </submittedName>
</protein>
<reference evidence="4 5" key="1">
    <citation type="journal article" date="2017" name="BMC Genomics">
        <title>Genome sequencing of 39 Akkermansia muciniphila isolates reveals its population structure, genomic and functional diverisity, and global distribution in mammalian gut microbiotas.</title>
        <authorList>
            <person name="Guo X."/>
            <person name="Li S."/>
            <person name="Zhang J."/>
            <person name="Wu F."/>
            <person name="Li X."/>
            <person name="Wu D."/>
            <person name="Zhang M."/>
            <person name="Ou Z."/>
            <person name="Jie Z."/>
            <person name="Yan Q."/>
            <person name="Li P."/>
            <person name="Yi J."/>
            <person name="Peng Y."/>
        </authorList>
    </citation>
    <scope>NUCLEOTIDE SEQUENCE [LARGE SCALE GENOMIC DNA]</scope>
    <source>
        <strain evidence="4 5">GP43</strain>
    </source>
</reference>
<evidence type="ECO:0000256" key="1">
    <source>
        <dbReference type="ARBA" id="ARBA00022741"/>
    </source>
</evidence>
<dbReference type="AlphaFoldDB" id="A0AAP8NP20"/>
<dbReference type="GO" id="GO:0016301">
    <property type="term" value="F:kinase activity"/>
    <property type="evidence" value="ECO:0007669"/>
    <property type="project" value="UniProtKB-KW"/>
</dbReference>
<organism evidence="4 5">
    <name type="scientific">Akkermansia muciniphila</name>
    <dbReference type="NCBI Taxonomy" id="239935"/>
    <lineage>
        <taxon>Bacteria</taxon>
        <taxon>Pseudomonadati</taxon>
        <taxon>Verrucomicrobiota</taxon>
        <taxon>Verrucomicrobiia</taxon>
        <taxon>Verrucomicrobiales</taxon>
        <taxon>Akkermansiaceae</taxon>
        <taxon>Akkermansia</taxon>
    </lineage>
</organism>
<dbReference type="EMBL" id="PJKN01000001">
    <property type="protein sequence ID" value="PNC57923.1"/>
    <property type="molecule type" value="Genomic_DNA"/>
</dbReference>
<sequence length="171" mass="20058">MILLIGGSTHTGKTLAAQRVLEKYSYPYLSIDHLKMGLIRSGICPFSPESPDEELTPFLWGIIKEIVKTAIENGQNLVVEGCYIPFDWKKDFTQACRERIRYVCLIFSENYIQRHYHDILNHENAIERRMESSPVTQEELLRENRDNLEKCRFYGCDYLLIDESYNVEIML</sequence>
<evidence type="ECO:0000256" key="2">
    <source>
        <dbReference type="ARBA" id="ARBA00022840"/>
    </source>
</evidence>
<evidence type="ECO:0000313" key="5">
    <source>
        <dbReference type="Proteomes" id="UP000235914"/>
    </source>
</evidence>
<keyword evidence="2" id="KW-0067">ATP-binding</keyword>
<keyword evidence="1" id="KW-0547">Nucleotide-binding</keyword>
<evidence type="ECO:0000313" key="4">
    <source>
        <dbReference type="EMBL" id="PNC57923.1"/>
    </source>
</evidence>
<keyword evidence="4" id="KW-0808">Transferase</keyword>
<dbReference type="GO" id="GO:0005524">
    <property type="term" value="F:ATP binding"/>
    <property type="evidence" value="ECO:0007669"/>
    <property type="project" value="UniProtKB-KW"/>
</dbReference>
<dbReference type="InterPro" id="IPR027417">
    <property type="entry name" value="P-loop_NTPase"/>
</dbReference>
<dbReference type="RefSeq" id="WP_022197554.1">
    <property type="nucleotide sequence ID" value="NZ_BAABSF010000003.1"/>
</dbReference>